<dbReference type="EMBL" id="MT142507">
    <property type="protein sequence ID" value="QJA83279.1"/>
    <property type="molecule type" value="Genomic_DNA"/>
</dbReference>
<name>A0A6M3KMJ4_9ZZZZ</name>
<sequence length="77" mass="8181">MDRLTVLEKPKLYIPPAPANSVLYLTGYPPLGSTIYDRSGQDNDGTITGATWVRLPSGLYGISYDGTDDLVDCGTGG</sequence>
<proteinExistence type="predicted"/>
<organism evidence="2">
    <name type="scientific">viral metagenome</name>
    <dbReference type="NCBI Taxonomy" id="1070528"/>
    <lineage>
        <taxon>unclassified sequences</taxon>
        <taxon>metagenomes</taxon>
        <taxon>organismal metagenomes</taxon>
    </lineage>
</organism>
<dbReference type="AlphaFoldDB" id="A0A6M3KMJ4"/>
<dbReference type="EMBL" id="MT141568">
    <property type="protein sequence ID" value="QJA67264.1"/>
    <property type="molecule type" value="Genomic_DNA"/>
</dbReference>
<gene>
    <name evidence="2" type="ORF">MM415A00301_0013</name>
    <name evidence="1" type="ORF">MM415B00258_0013</name>
</gene>
<accession>A0A6M3KMJ4</accession>
<reference evidence="2" key="1">
    <citation type="submission" date="2020-03" db="EMBL/GenBank/DDBJ databases">
        <title>The deep terrestrial virosphere.</title>
        <authorList>
            <person name="Holmfeldt K."/>
            <person name="Nilsson E."/>
            <person name="Simone D."/>
            <person name="Lopez-Fernandez M."/>
            <person name="Wu X."/>
            <person name="de Brujin I."/>
            <person name="Lundin D."/>
            <person name="Andersson A."/>
            <person name="Bertilsson S."/>
            <person name="Dopson M."/>
        </authorList>
    </citation>
    <scope>NUCLEOTIDE SEQUENCE</scope>
    <source>
        <strain evidence="2">MM415A00301</strain>
        <strain evidence="1">MM415B00258</strain>
    </source>
</reference>
<protein>
    <submittedName>
        <fullName evidence="2">Uncharacterized protein</fullName>
    </submittedName>
</protein>
<evidence type="ECO:0000313" key="1">
    <source>
        <dbReference type="EMBL" id="QJA67264.1"/>
    </source>
</evidence>
<evidence type="ECO:0000313" key="2">
    <source>
        <dbReference type="EMBL" id="QJA83279.1"/>
    </source>
</evidence>